<evidence type="ECO:0000313" key="3">
    <source>
        <dbReference type="Proteomes" id="UP000224567"/>
    </source>
</evidence>
<reference evidence="3" key="2">
    <citation type="journal article" date="2017" name="J. Anim. Genet.">
        <title>Multiple reference genome sequences of hot pepper reveal the massive evolution of plant disease resistance genes by retroduplication.</title>
        <authorList>
            <person name="Kim S."/>
            <person name="Park J."/>
            <person name="Yeom S.-I."/>
            <person name="Kim Y.-M."/>
            <person name="Seo E."/>
            <person name="Kim K.-T."/>
            <person name="Kim M.-S."/>
            <person name="Lee J.M."/>
            <person name="Cheong K."/>
            <person name="Shin H.-S."/>
            <person name="Kim S.-B."/>
            <person name="Han K."/>
            <person name="Lee J."/>
            <person name="Park M."/>
            <person name="Lee H.-A."/>
            <person name="Lee H.-Y."/>
            <person name="Lee Y."/>
            <person name="Oh S."/>
            <person name="Lee J.H."/>
            <person name="Choi E."/>
            <person name="Choi E."/>
            <person name="Lee S.E."/>
            <person name="Jeon J."/>
            <person name="Kim H."/>
            <person name="Choi G."/>
            <person name="Song H."/>
            <person name="Lee J."/>
            <person name="Lee S.-C."/>
            <person name="Kwon J.-K."/>
            <person name="Lee H.-Y."/>
            <person name="Koo N."/>
            <person name="Hong Y."/>
            <person name="Kim R.W."/>
            <person name="Kang W.-H."/>
            <person name="Huh J.H."/>
            <person name="Kang B.-C."/>
            <person name="Yang T.-J."/>
            <person name="Lee Y.-H."/>
            <person name="Bennetzen J.L."/>
            <person name="Choi D."/>
        </authorList>
    </citation>
    <scope>NUCLEOTIDE SEQUENCE [LARGE SCALE GENOMIC DNA]</scope>
    <source>
        <strain evidence="3">cv. PBC81</strain>
    </source>
</reference>
<evidence type="ECO:0000256" key="1">
    <source>
        <dbReference type="SAM" id="MobiDB-lite"/>
    </source>
</evidence>
<organism evidence="2 3">
    <name type="scientific">Capsicum baccatum</name>
    <name type="common">Peruvian pepper</name>
    <dbReference type="NCBI Taxonomy" id="33114"/>
    <lineage>
        <taxon>Eukaryota</taxon>
        <taxon>Viridiplantae</taxon>
        <taxon>Streptophyta</taxon>
        <taxon>Embryophyta</taxon>
        <taxon>Tracheophyta</taxon>
        <taxon>Spermatophyta</taxon>
        <taxon>Magnoliopsida</taxon>
        <taxon>eudicotyledons</taxon>
        <taxon>Gunneridae</taxon>
        <taxon>Pentapetalae</taxon>
        <taxon>asterids</taxon>
        <taxon>lamiids</taxon>
        <taxon>Solanales</taxon>
        <taxon>Solanaceae</taxon>
        <taxon>Solanoideae</taxon>
        <taxon>Capsiceae</taxon>
        <taxon>Capsicum</taxon>
    </lineage>
</organism>
<dbReference type="AlphaFoldDB" id="A0A2G2W4C7"/>
<feature type="compositionally biased region" description="Basic and acidic residues" evidence="1">
    <location>
        <begin position="371"/>
        <end position="391"/>
    </location>
</feature>
<feature type="region of interest" description="Disordered" evidence="1">
    <location>
        <begin position="357"/>
        <end position="391"/>
    </location>
</feature>
<accession>A0A2G2W4C7</accession>
<reference evidence="2 3" key="1">
    <citation type="journal article" date="2017" name="Genome Biol.">
        <title>New reference genome sequences of hot pepper reveal the massive evolution of plant disease-resistance genes by retroduplication.</title>
        <authorList>
            <person name="Kim S."/>
            <person name="Park J."/>
            <person name="Yeom S.I."/>
            <person name="Kim Y.M."/>
            <person name="Seo E."/>
            <person name="Kim K.T."/>
            <person name="Kim M.S."/>
            <person name="Lee J.M."/>
            <person name="Cheong K."/>
            <person name="Shin H.S."/>
            <person name="Kim S.B."/>
            <person name="Han K."/>
            <person name="Lee J."/>
            <person name="Park M."/>
            <person name="Lee H.A."/>
            <person name="Lee H.Y."/>
            <person name="Lee Y."/>
            <person name="Oh S."/>
            <person name="Lee J.H."/>
            <person name="Choi E."/>
            <person name="Choi E."/>
            <person name="Lee S.E."/>
            <person name="Jeon J."/>
            <person name="Kim H."/>
            <person name="Choi G."/>
            <person name="Song H."/>
            <person name="Lee J."/>
            <person name="Lee S.C."/>
            <person name="Kwon J.K."/>
            <person name="Lee H.Y."/>
            <person name="Koo N."/>
            <person name="Hong Y."/>
            <person name="Kim R.W."/>
            <person name="Kang W.H."/>
            <person name="Huh J.H."/>
            <person name="Kang B.C."/>
            <person name="Yang T.J."/>
            <person name="Lee Y.H."/>
            <person name="Bennetzen J.L."/>
            <person name="Choi D."/>
        </authorList>
    </citation>
    <scope>NUCLEOTIDE SEQUENCE [LARGE SCALE GENOMIC DNA]</scope>
    <source>
        <strain evidence="3">cv. PBC81</strain>
    </source>
</reference>
<dbReference type="EMBL" id="MLFT02000008">
    <property type="protein sequence ID" value="PHT40039.1"/>
    <property type="molecule type" value="Genomic_DNA"/>
</dbReference>
<protein>
    <submittedName>
        <fullName evidence="2">Uncharacterized protein</fullName>
    </submittedName>
</protein>
<sequence>MSKPKFNSTSSCRSPRIIKNSSPIQLSRPSFNLGCFTLSPLSKGKKIIVESESYNKNQNQCLLDKIEVSFVYEPSKKRNLNKKVEIPQDKRNYKRKNLDSEQVSDSNFEDEIPVLKPKKLKCGGETPSRVTRTKAKVKNAKNVSNKNPQKVCKERKIYSHWASYIKVDFFNDLMLRWKKEHFERFDKKNDFYSDFKSPNKPMSKYYPDIEKVKRSDFYTDFAVTEFFFKKDDLYEIDMIYLIIWFFIPDLSRNYIPKLYFELVESVIAIRSESVMSSRILNWRSSEDLIFNEYLKTTMFKRYSNEADKQFMEVKQYVAKSVKTILNELRSTGIKSDEFNEDRKNDSWSVDNLLQTPHGSKTCEEIPNEPINVKDELSRDMTSEKDGNVTLT</sequence>
<evidence type="ECO:0000313" key="2">
    <source>
        <dbReference type="EMBL" id="PHT40039.1"/>
    </source>
</evidence>
<gene>
    <name evidence="2" type="ORF">CQW23_18893</name>
</gene>
<proteinExistence type="predicted"/>
<name>A0A2G2W4C7_CAPBA</name>
<comment type="caution">
    <text evidence="2">The sequence shown here is derived from an EMBL/GenBank/DDBJ whole genome shotgun (WGS) entry which is preliminary data.</text>
</comment>
<keyword evidence="3" id="KW-1185">Reference proteome</keyword>
<dbReference type="Proteomes" id="UP000224567">
    <property type="component" value="Unassembled WGS sequence"/>
</dbReference>